<organism evidence="2 3">
    <name type="scientific">Apostasia shenzhenica</name>
    <dbReference type="NCBI Taxonomy" id="1088818"/>
    <lineage>
        <taxon>Eukaryota</taxon>
        <taxon>Viridiplantae</taxon>
        <taxon>Streptophyta</taxon>
        <taxon>Embryophyta</taxon>
        <taxon>Tracheophyta</taxon>
        <taxon>Spermatophyta</taxon>
        <taxon>Magnoliopsida</taxon>
        <taxon>Liliopsida</taxon>
        <taxon>Asparagales</taxon>
        <taxon>Orchidaceae</taxon>
        <taxon>Apostasioideae</taxon>
        <taxon>Apostasia</taxon>
    </lineage>
</organism>
<gene>
    <name evidence="2" type="ORF">AXF42_Ash010311</name>
</gene>
<evidence type="ECO:0000313" key="3">
    <source>
        <dbReference type="Proteomes" id="UP000236161"/>
    </source>
</evidence>
<keyword evidence="3" id="KW-1185">Reference proteome</keyword>
<feature type="region of interest" description="Disordered" evidence="1">
    <location>
        <begin position="1"/>
        <end position="29"/>
    </location>
</feature>
<name>A0A2I0BDP3_9ASPA</name>
<dbReference type="EMBL" id="KZ451888">
    <property type="protein sequence ID" value="PKA65902.1"/>
    <property type="molecule type" value="Genomic_DNA"/>
</dbReference>
<dbReference type="AlphaFoldDB" id="A0A2I0BDP3"/>
<evidence type="ECO:0000313" key="2">
    <source>
        <dbReference type="EMBL" id="PKA65902.1"/>
    </source>
</evidence>
<sequence length="122" mass="13996">MEEEALAQLGHRSRHRGKATIAKKNEEEGLLHERTKLTIADAGDGCAEDGRRRTSAAWRKRRRLRKKETAAEEGDSCERRSPSARKQISRSRNETVYFFHAIWTDLGPTRQKSKVALRPNRA</sequence>
<feature type="region of interest" description="Disordered" evidence="1">
    <location>
        <begin position="43"/>
        <end position="91"/>
    </location>
</feature>
<evidence type="ECO:0000256" key="1">
    <source>
        <dbReference type="SAM" id="MobiDB-lite"/>
    </source>
</evidence>
<reference evidence="2 3" key="1">
    <citation type="journal article" date="2017" name="Nature">
        <title>The Apostasia genome and the evolution of orchids.</title>
        <authorList>
            <person name="Zhang G.Q."/>
            <person name="Liu K.W."/>
            <person name="Li Z."/>
            <person name="Lohaus R."/>
            <person name="Hsiao Y.Y."/>
            <person name="Niu S.C."/>
            <person name="Wang J.Y."/>
            <person name="Lin Y.C."/>
            <person name="Xu Q."/>
            <person name="Chen L.J."/>
            <person name="Yoshida K."/>
            <person name="Fujiwara S."/>
            <person name="Wang Z.W."/>
            <person name="Zhang Y.Q."/>
            <person name="Mitsuda N."/>
            <person name="Wang M."/>
            <person name="Liu G.H."/>
            <person name="Pecoraro L."/>
            <person name="Huang H.X."/>
            <person name="Xiao X.J."/>
            <person name="Lin M."/>
            <person name="Wu X.Y."/>
            <person name="Wu W.L."/>
            <person name="Chen Y.Y."/>
            <person name="Chang S.B."/>
            <person name="Sakamoto S."/>
            <person name="Ohme-Takagi M."/>
            <person name="Yagi M."/>
            <person name="Zeng S.J."/>
            <person name="Shen C.Y."/>
            <person name="Yeh C.M."/>
            <person name="Luo Y.B."/>
            <person name="Tsai W.C."/>
            <person name="Van de Peer Y."/>
            <person name="Liu Z.J."/>
        </authorList>
    </citation>
    <scope>NUCLEOTIDE SEQUENCE [LARGE SCALE GENOMIC DNA]</scope>
    <source>
        <strain evidence="3">cv. Shenzhen</strain>
        <tissue evidence="2">Stem</tissue>
    </source>
</reference>
<proteinExistence type="predicted"/>
<protein>
    <submittedName>
        <fullName evidence="2">Uncharacterized protein</fullName>
    </submittedName>
</protein>
<dbReference type="Proteomes" id="UP000236161">
    <property type="component" value="Unassembled WGS sequence"/>
</dbReference>
<accession>A0A2I0BDP3</accession>